<dbReference type="InterPro" id="IPR029045">
    <property type="entry name" value="ClpP/crotonase-like_dom_sf"/>
</dbReference>
<sequence>MTPAMESSINALLNWFNDEPSLWQGRVFSAGADLVAWRKMARTSEGQVGEIDRLIQDHNGFGSISRRMMAKPMIAAVNGSAYGGGTEMVLNCDIVVASEEATFQLPEVKRGVVAVQGGMPRVGRIAGHQLASEMLLTGRAVSAHEAYSRFGFVNKVVPKAQVLATALEFARQINANSPDAVQSTKRALILNRQKADVEEVVATHLRSAESRRNYASENIKGGFADKRHMEETIVHELVHMYDQCRFKVDWDNLRHHACSEIRANALSGDCRYLREIDRGHFSFSKHFQACNKMLALYSAVAFLASYVSATIVISTPTNATSDQSLTVTWTSQMGDPSSFSMELSNPNVFHQALAVGNNLDTSLGTLTFTMSTVPADNNYMLQAVNISNINQVFGQSGTFAISVVTTTSSATTSSGSSSGSSTPALTSSGSTSTSTTPFGTTVSQTSTPSNGQSSGQSSGSSSASSPASTPFNGSGSGNDATGSIAFNWVTLALTGAAAVFGGVLAL</sequence>
<feature type="region of interest" description="Disordered" evidence="4">
    <location>
        <begin position="409"/>
        <end position="476"/>
    </location>
</feature>
<evidence type="ECO:0000313" key="7">
    <source>
        <dbReference type="Proteomes" id="UP000292702"/>
    </source>
</evidence>
<dbReference type="PROSITE" id="PS00166">
    <property type="entry name" value="ENOYL_COA_HYDRATASE"/>
    <property type="match status" value="1"/>
</dbReference>
<feature type="compositionally biased region" description="Low complexity" evidence="4">
    <location>
        <begin position="409"/>
        <end position="470"/>
    </location>
</feature>
<dbReference type="PANTHER" id="PTHR11941:SF158">
    <property type="entry name" value="ENOYL-COA HYDRATASE (AFU_ORTHOLOGUE AFUA_2G10650)"/>
    <property type="match status" value="1"/>
</dbReference>
<evidence type="ECO:0000256" key="2">
    <source>
        <dbReference type="ARBA" id="ARBA00022729"/>
    </source>
</evidence>
<evidence type="ECO:0000259" key="5">
    <source>
        <dbReference type="Pfam" id="PF10342"/>
    </source>
</evidence>
<dbReference type="GO" id="GO:0004222">
    <property type="term" value="F:metalloendopeptidase activity"/>
    <property type="evidence" value="ECO:0007669"/>
    <property type="project" value="InterPro"/>
</dbReference>
<feature type="domain" description="Yeast cell wall synthesis Kre9/Knh1-like N-terminal" evidence="5">
    <location>
        <begin position="320"/>
        <end position="401"/>
    </location>
</feature>
<evidence type="ECO:0000256" key="4">
    <source>
        <dbReference type="SAM" id="MobiDB-lite"/>
    </source>
</evidence>
<dbReference type="CDD" id="cd06558">
    <property type="entry name" value="crotonase-like"/>
    <property type="match status" value="1"/>
</dbReference>
<dbReference type="InterPro" id="IPR018466">
    <property type="entry name" value="Kre9/Knh1-like_N"/>
</dbReference>
<organism evidence="6 7">
    <name type="scientific">Steccherinum ochraceum</name>
    <dbReference type="NCBI Taxonomy" id="92696"/>
    <lineage>
        <taxon>Eukaryota</taxon>
        <taxon>Fungi</taxon>
        <taxon>Dikarya</taxon>
        <taxon>Basidiomycota</taxon>
        <taxon>Agaricomycotina</taxon>
        <taxon>Agaricomycetes</taxon>
        <taxon>Polyporales</taxon>
        <taxon>Steccherinaceae</taxon>
        <taxon>Steccherinum</taxon>
    </lineage>
</organism>
<dbReference type="Pfam" id="PF10342">
    <property type="entry name" value="Kre9_KNH"/>
    <property type="match status" value="1"/>
</dbReference>
<name>A0A4R0RDS7_9APHY</name>
<dbReference type="GO" id="GO:0006635">
    <property type="term" value="P:fatty acid beta-oxidation"/>
    <property type="evidence" value="ECO:0007669"/>
    <property type="project" value="TreeGrafter"/>
</dbReference>
<dbReference type="Proteomes" id="UP000292702">
    <property type="component" value="Unassembled WGS sequence"/>
</dbReference>
<dbReference type="Pfam" id="PF09768">
    <property type="entry name" value="Peptidase_M76"/>
    <property type="match status" value="1"/>
</dbReference>
<dbReference type="InterPro" id="IPR018376">
    <property type="entry name" value="Enoyl-CoA_hyd/isom_CS"/>
</dbReference>
<evidence type="ECO:0000256" key="1">
    <source>
        <dbReference type="ARBA" id="ARBA00005254"/>
    </source>
</evidence>
<dbReference type="Pfam" id="PF00378">
    <property type="entry name" value="ECH_1"/>
    <property type="match status" value="1"/>
</dbReference>
<dbReference type="Gene3D" id="3.90.226.10">
    <property type="entry name" value="2-enoyl-CoA Hydratase, Chain A, domain 1"/>
    <property type="match status" value="1"/>
</dbReference>
<dbReference type="SUPFAM" id="SSF52096">
    <property type="entry name" value="ClpP/crotonase"/>
    <property type="match status" value="1"/>
</dbReference>
<proteinExistence type="inferred from homology"/>
<comment type="caution">
    <text evidence="6">The sequence shown here is derived from an EMBL/GenBank/DDBJ whole genome shotgun (WGS) entry which is preliminary data.</text>
</comment>
<dbReference type="OrthoDB" id="2139957at2759"/>
<gene>
    <name evidence="6" type="ORF">EIP91_006613</name>
</gene>
<dbReference type="EMBL" id="RWJN01000356">
    <property type="protein sequence ID" value="TCD62629.1"/>
    <property type="molecule type" value="Genomic_DNA"/>
</dbReference>
<keyword evidence="2" id="KW-0732">Signal</keyword>
<dbReference type="GO" id="GO:0005739">
    <property type="term" value="C:mitochondrion"/>
    <property type="evidence" value="ECO:0007669"/>
    <property type="project" value="TreeGrafter"/>
</dbReference>
<evidence type="ECO:0000313" key="6">
    <source>
        <dbReference type="EMBL" id="TCD62629.1"/>
    </source>
</evidence>
<accession>A0A4R0RDS7</accession>
<dbReference type="AlphaFoldDB" id="A0A4R0RDS7"/>
<reference evidence="6 7" key="1">
    <citation type="submission" date="2018-11" db="EMBL/GenBank/DDBJ databases">
        <title>Genome assembly of Steccherinum ochraceum LE-BIN_3174, the white-rot fungus of the Steccherinaceae family (The Residual Polyporoid clade, Polyporales, Basidiomycota).</title>
        <authorList>
            <person name="Fedorova T.V."/>
            <person name="Glazunova O.A."/>
            <person name="Landesman E.O."/>
            <person name="Moiseenko K.V."/>
            <person name="Psurtseva N.V."/>
            <person name="Savinova O.S."/>
            <person name="Shakhova N.V."/>
            <person name="Tyazhelova T.V."/>
            <person name="Vasina D.V."/>
        </authorList>
    </citation>
    <scope>NUCLEOTIDE SEQUENCE [LARGE SCALE GENOMIC DNA]</scope>
    <source>
        <strain evidence="6 7">LE-BIN_3174</strain>
    </source>
</reference>
<dbReference type="InterPro" id="IPR019165">
    <property type="entry name" value="Peptidase_M76_ATP23"/>
</dbReference>
<dbReference type="InterPro" id="IPR001753">
    <property type="entry name" value="Enoyl-CoA_hydra/iso"/>
</dbReference>
<protein>
    <recommendedName>
        <fullName evidence="5">Yeast cell wall synthesis Kre9/Knh1-like N-terminal domain-containing protein</fullName>
    </recommendedName>
</protein>
<keyword evidence="7" id="KW-1185">Reference proteome</keyword>
<comment type="similarity">
    <text evidence="1 3">Belongs to the enoyl-CoA hydratase/isomerase family.</text>
</comment>
<evidence type="ECO:0000256" key="3">
    <source>
        <dbReference type="RuleBase" id="RU003707"/>
    </source>
</evidence>
<dbReference type="PANTHER" id="PTHR11941">
    <property type="entry name" value="ENOYL-COA HYDRATASE-RELATED"/>
    <property type="match status" value="1"/>
</dbReference>
<dbReference type="STRING" id="92696.A0A4R0RDS7"/>